<organism evidence="2 3">
    <name type="scientific">Methanobacterium spitsbergense</name>
    <dbReference type="NCBI Taxonomy" id="2874285"/>
    <lineage>
        <taxon>Archaea</taxon>
        <taxon>Methanobacteriati</taxon>
        <taxon>Methanobacteriota</taxon>
        <taxon>Methanomada group</taxon>
        <taxon>Methanobacteria</taxon>
        <taxon>Methanobacteriales</taxon>
        <taxon>Methanobacteriaceae</taxon>
        <taxon>Methanobacterium</taxon>
    </lineage>
</organism>
<feature type="transmembrane region" description="Helical" evidence="1">
    <location>
        <begin position="354"/>
        <end position="382"/>
    </location>
</feature>
<dbReference type="InterPro" id="IPR005230">
    <property type="entry name" value="TraB_bac"/>
</dbReference>
<reference evidence="3" key="1">
    <citation type="journal article" date="2022" name="Microbiol. Resour. Announc.">
        <title>Draft Genome Sequence of a Methanogenic Archaeon from West Spitsbergen Permafrost.</title>
        <authorList>
            <person name="Trubitsyn V."/>
            <person name="Rivkina E."/>
            <person name="Shcherbakova V."/>
        </authorList>
    </citation>
    <scope>NUCLEOTIDE SEQUENCE [LARGE SCALE GENOMIC DNA]</scope>
    <source>
        <strain evidence="3">VT</strain>
    </source>
</reference>
<dbReference type="PANTHER" id="PTHR21530:SF7">
    <property type="entry name" value="TRAB DOMAIN-CONTAINING PROTEIN"/>
    <property type="match status" value="1"/>
</dbReference>
<keyword evidence="1" id="KW-1133">Transmembrane helix</keyword>
<feature type="transmembrane region" description="Helical" evidence="1">
    <location>
        <begin position="298"/>
        <end position="318"/>
    </location>
</feature>
<accession>A0A8T5UUD4</accession>
<dbReference type="NCBIfam" id="TIGR00261">
    <property type="entry name" value="traB"/>
    <property type="match status" value="1"/>
</dbReference>
<gene>
    <name evidence="2" type="ORF">K8N75_01915</name>
</gene>
<dbReference type="RefSeq" id="WP_223790473.1">
    <property type="nucleotide sequence ID" value="NZ_JAIOUQ010000003.1"/>
</dbReference>
<feature type="transmembrane region" description="Helical" evidence="1">
    <location>
        <begin position="245"/>
        <end position="266"/>
    </location>
</feature>
<evidence type="ECO:0000313" key="3">
    <source>
        <dbReference type="Proteomes" id="UP000825933"/>
    </source>
</evidence>
<feature type="transmembrane region" description="Helical" evidence="1">
    <location>
        <begin position="272"/>
        <end position="291"/>
    </location>
</feature>
<dbReference type="Proteomes" id="UP000825933">
    <property type="component" value="Unassembled WGS sequence"/>
</dbReference>
<dbReference type="EMBL" id="JAIOUQ010000003">
    <property type="protein sequence ID" value="MBZ2164810.1"/>
    <property type="molecule type" value="Genomic_DNA"/>
</dbReference>
<keyword evidence="3" id="KW-1185">Reference proteome</keyword>
<dbReference type="InterPro" id="IPR002816">
    <property type="entry name" value="TraB/PrgY/GumN_fam"/>
</dbReference>
<dbReference type="PANTHER" id="PTHR21530">
    <property type="entry name" value="PHEROMONE SHUTDOWN PROTEIN"/>
    <property type="match status" value="1"/>
</dbReference>
<protein>
    <submittedName>
        <fullName evidence="2">TraB/GumN family protein</fullName>
    </submittedName>
</protein>
<evidence type="ECO:0000313" key="2">
    <source>
        <dbReference type="EMBL" id="MBZ2164810.1"/>
    </source>
</evidence>
<dbReference type="AlphaFoldDB" id="A0A8T5UUD4"/>
<proteinExistence type="predicted"/>
<sequence length="387" mass="42940">MIIMAPENIKIIGTAHVSKESIDEVKEAIIINQPDVVAVELDMNRYQNMMAEKNGQEKPDVNIRDIIKGDKLSIFLVSMFLSYMQRKIGDDLGVKPGSEMIAAIETAEEIGAKVALIDRDISVTLKRALNKMSFIEKAKFVFGIITSFFSKDEIEDVESIKDSDTLTEVMEYFKEMSPKAYSVLVSERDAYMANMLQNVEGENVVVVVGAGHKKGITEYMEHPENIPPIEELITIKKSRVPVGKLILFSIPVIFVLIFALALFKGINIQTSLLNFVLITGSFSFLGCILSGSKVYSAITAFIVAPLTTIHPLLAAGWFSGIVEAKVRHISMDDAVNITKTDNFRELWGNNLFRVLLVVVGTNIGASIGLFLTIPNVIFPLFYKIFGF</sequence>
<dbReference type="CDD" id="cd14726">
    <property type="entry name" value="TraB_PrgY-like"/>
    <property type="match status" value="1"/>
</dbReference>
<dbReference type="InterPro" id="IPR046345">
    <property type="entry name" value="TraB_PrgY-like"/>
</dbReference>
<comment type="caution">
    <text evidence="2">The sequence shown here is derived from an EMBL/GenBank/DDBJ whole genome shotgun (WGS) entry which is preliminary data.</text>
</comment>
<evidence type="ECO:0000256" key="1">
    <source>
        <dbReference type="SAM" id="Phobius"/>
    </source>
</evidence>
<keyword evidence="1" id="KW-0812">Transmembrane</keyword>
<keyword evidence="1" id="KW-0472">Membrane</keyword>
<name>A0A8T5UUD4_9EURY</name>
<dbReference type="Pfam" id="PF01963">
    <property type="entry name" value="TraB_PrgY_gumN"/>
    <property type="match status" value="1"/>
</dbReference>